<evidence type="ECO:0000313" key="1">
    <source>
        <dbReference type="EMBL" id="MFL9845743.1"/>
    </source>
</evidence>
<dbReference type="Pfam" id="PF12771">
    <property type="entry name" value="SusD-like_2"/>
    <property type="match status" value="1"/>
</dbReference>
<dbReference type="PROSITE" id="PS51257">
    <property type="entry name" value="PROKAR_LIPOPROTEIN"/>
    <property type="match status" value="1"/>
</dbReference>
<dbReference type="SUPFAM" id="SSF48452">
    <property type="entry name" value="TPR-like"/>
    <property type="match status" value="1"/>
</dbReference>
<keyword evidence="1" id="KW-0449">Lipoprotein</keyword>
<comment type="caution">
    <text evidence="1">The sequence shown here is derived from an EMBL/GenBank/DDBJ whole genome shotgun (WGS) entry which is preliminary data.</text>
</comment>
<name>A0ABW8YZQ6_9FLAO</name>
<accession>A0ABW8YZQ6</accession>
<evidence type="ECO:0000313" key="2">
    <source>
        <dbReference type="Proteomes" id="UP001629156"/>
    </source>
</evidence>
<organism evidence="1 2">
    <name type="scientific">Flavobacterium rhizosphaerae</name>
    <dbReference type="NCBI Taxonomy" id="3163298"/>
    <lineage>
        <taxon>Bacteria</taxon>
        <taxon>Pseudomonadati</taxon>
        <taxon>Bacteroidota</taxon>
        <taxon>Flavobacteriia</taxon>
        <taxon>Flavobacteriales</taxon>
        <taxon>Flavobacteriaceae</taxon>
        <taxon>Flavobacterium</taxon>
    </lineage>
</organism>
<sequence>MKKFIMAIAGVVMFAGCSNFEEINTNPNTPTQVSASMLTTNIILSIAKYQGQDSKAYITENALPKYVGYANEGQLSEQYNLIRTSSFGKLTILPDIDKMLAFAEGSPAEESYKGVAHFIRAYTFYLTTMDMGDIPYSEAGQGAAGNFKPKYDTQKEVFLGILTELEEAAQHFQQGTTFVGDPTPFAGNPEKWLRAVNAFELKVLMTLSNKTNDADLRVQQRFSTIVNNNMLFENDTDYFGLVYNTINAHPLYSTNDMFTGRTLVSNVVIDNLKALNDKRLYYFAEPAPAQITAGYAEGDMQAYNGVNPAIDYATMNANYGAGKYSKINLRYQVKQDSETRRMLSYAEQEFILAEARIRGWISTGSAEQYYQNGVKSALKYVMNTDATYAHGNAITQSDIDNYFTGEAAFADNAQGQLEQIWMQRYLLNFLMDGKTSYYEYRRVYYPEFPVDPATNLNVNNPNDLPMRYLYPTSELNYNSTNLMEALNRQFGGYDEINQIMWLLAN</sequence>
<reference evidence="1 2" key="1">
    <citation type="submission" date="2024-06" db="EMBL/GenBank/DDBJ databases">
        <authorList>
            <person name="Kaempfer P."/>
            <person name="Viver T."/>
        </authorList>
    </citation>
    <scope>NUCLEOTIDE SEQUENCE [LARGE SCALE GENOMIC DNA]</scope>
    <source>
        <strain evidence="1 2">ST-119</strain>
    </source>
</reference>
<proteinExistence type="predicted"/>
<dbReference type="RefSeq" id="WP_408086025.1">
    <property type="nucleotide sequence ID" value="NZ_JBELPZ010000021.1"/>
</dbReference>
<dbReference type="InterPro" id="IPR041662">
    <property type="entry name" value="SusD-like_2"/>
</dbReference>
<protein>
    <submittedName>
        <fullName evidence="1">SusD/RagB family nutrient-binding outer membrane lipoprotein</fullName>
    </submittedName>
</protein>
<dbReference type="Proteomes" id="UP001629156">
    <property type="component" value="Unassembled WGS sequence"/>
</dbReference>
<gene>
    <name evidence="1" type="ORF">ABS766_15090</name>
</gene>
<dbReference type="InterPro" id="IPR011990">
    <property type="entry name" value="TPR-like_helical_dom_sf"/>
</dbReference>
<dbReference type="EMBL" id="JBELPZ010000021">
    <property type="protein sequence ID" value="MFL9845743.1"/>
    <property type="molecule type" value="Genomic_DNA"/>
</dbReference>
<keyword evidence="2" id="KW-1185">Reference proteome</keyword>
<dbReference type="Gene3D" id="1.25.40.390">
    <property type="match status" value="1"/>
</dbReference>